<dbReference type="GO" id="GO:0032259">
    <property type="term" value="P:methylation"/>
    <property type="evidence" value="ECO:0007669"/>
    <property type="project" value="UniProtKB-KW"/>
</dbReference>
<keyword evidence="1" id="KW-0175">Coiled coil</keyword>
<name>A0A285FVJ7_9ACTN</name>
<keyword evidence="4" id="KW-1185">Reference proteome</keyword>
<accession>A0A285FVJ7</accession>
<feature type="coiled-coil region" evidence="1">
    <location>
        <begin position="82"/>
        <end position="109"/>
    </location>
</feature>
<proteinExistence type="predicted"/>
<dbReference type="Gene3D" id="3.40.50.150">
    <property type="entry name" value="Vaccinia Virus protein VP39"/>
    <property type="match status" value="1"/>
</dbReference>
<dbReference type="InterPro" id="IPR029063">
    <property type="entry name" value="SAM-dependent_MTases_sf"/>
</dbReference>
<dbReference type="GO" id="GO:0008168">
    <property type="term" value="F:methyltransferase activity"/>
    <property type="evidence" value="ECO:0007669"/>
    <property type="project" value="UniProtKB-KW"/>
</dbReference>
<sequence>MWATKEIIRRRLRRRARRYANRLTSLSRRQWAGVAVVLTGSAGVAVAAAIDQAAVATCLLALLLAAVLAGVIHLSRRIGRVNRSTQAAVRDLRTVVDELQRRVLAAVEKERLAAGDRHQELTESLARAERLTGRGAELLLREQSREIEALVQLFQWITPRAPMPAGVTLNPSDLLGLVHIARDRAPATTVALGSGPSTIWLGYTVEARGGRLVVADHDRGRAGRTRALLAEHGLSTVEVRHAGVTELSVEGGAVDWYDVDALDGLHDIDLLVVDGSLAPTSSNALTPALHVLGRRLAPGAVVVVDESPVPRQGGFGLTAQRPLPGRWVALADPQSTVRA</sequence>
<evidence type="ECO:0000256" key="2">
    <source>
        <dbReference type="SAM" id="Phobius"/>
    </source>
</evidence>
<dbReference type="Pfam" id="PF13578">
    <property type="entry name" value="Methyltransf_24"/>
    <property type="match status" value="1"/>
</dbReference>
<dbReference type="SUPFAM" id="SSF53335">
    <property type="entry name" value="S-adenosyl-L-methionine-dependent methyltransferases"/>
    <property type="match status" value="1"/>
</dbReference>
<gene>
    <name evidence="3" type="ORF">SAMN05421748_1011128</name>
</gene>
<dbReference type="Proteomes" id="UP000219612">
    <property type="component" value="Unassembled WGS sequence"/>
</dbReference>
<reference evidence="3 4" key="1">
    <citation type="submission" date="2017-09" db="EMBL/GenBank/DDBJ databases">
        <authorList>
            <person name="Ehlers B."/>
            <person name="Leendertz F.H."/>
        </authorList>
    </citation>
    <scope>NUCLEOTIDE SEQUENCE [LARGE SCALE GENOMIC DNA]</scope>
    <source>
        <strain evidence="3 4">CGMCC 4.6857</strain>
    </source>
</reference>
<keyword evidence="2" id="KW-1133">Transmembrane helix</keyword>
<dbReference type="AlphaFoldDB" id="A0A285FVJ7"/>
<organism evidence="3 4">
    <name type="scientific">Paractinoplanes atraurantiacus</name>
    <dbReference type="NCBI Taxonomy" id="1036182"/>
    <lineage>
        <taxon>Bacteria</taxon>
        <taxon>Bacillati</taxon>
        <taxon>Actinomycetota</taxon>
        <taxon>Actinomycetes</taxon>
        <taxon>Micromonosporales</taxon>
        <taxon>Micromonosporaceae</taxon>
        <taxon>Paractinoplanes</taxon>
    </lineage>
</organism>
<protein>
    <submittedName>
        <fullName evidence="3">Methyltransferase domain-containing protein</fullName>
    </submittedName>
</protein>
<keyword evidence="2" id="KW-0812">Transmembrane</keyword>
<keyword evidence="3" id="KW-0808">Transferase</keyword>
<dbReference type="EMBL" id="OBDY01000001">
    <property type="protein sequence ID" value="SNY14241.1"/>
    <property type="molecule type" value="Genomic_DNA"/>
</dbReference>
<evidence type="ECO:0000313" key="3">
    <source>
        <dbReference type="EMBL" id="SNY14241.1"/>
    </source>
</evidence>
<feature type="transmembrane region" description="Helical" evidence="2">
    <location>
        <begin position="53"/>
        <end position="74"/>
    </location>
</feature>
<keyword evidence="2" id="KW-0472">Membrane</keyword>
<keyword evidence="3" id="KW-0489">Methyltransferase</keyword>
<evidence type="ECO:0000256" key="1">
    <source>
        <dbReference type="SAM" id="Coils"/>
    </source>
</evidence>
<evidence type="ECO:0000313" key="4">
    <source>
        <dbReference type="Proteomes" id="UP000219612"/>
    </source>
</evidence>